<dbReference type="Pfam" id="PF00024">
    <property type="entry name" value="PAN_1"/>
    <property type="match status" value="1"/>
</dbReference>
<dbReference type="RefSeq" id="XP_024711224.1">
    <property type="nucleotide sequence ID" value="XM_024848482.1"/>
</dbReference>
<evidence type="ECO:0000256" key="3">
    <source>
        <dbReference type="ARBA" id="ARBA00022692"/>
    </source>
</evidence>
<dbReference type="GeneID" id="36556181"/>
<dbReference type="OrthoDB" id="414175at2759"/>
<keyword evidence="3" id="KW-0812">Transmembrane</keyword>
<dbReference type="InterPro" id="IPR003609">
    <property type="entry name" value="Pan_app"/>
</dbReference>
<dbReference type="EMBL" id="MSFO01000001">
    <property type="protein sequence ID" value="PLB55922.1"/>
    <property type="molecule type" value="Genomic_DNA"/>
</dbReference>
<evidence type="ECO:0000256" key="4">
    <source>
        <dbReference type="ARBA" id="ARBA00022968"/>
    </source>
</evidence>
<evidence type="ECO:0000313" key="9">
    <source>
        <dbReference type="Proteomes" id="UP000234275"/>
    </source>
</evidence>
<keyword evidence="9" id="KW-1185">Reference proteome</keyword>
<evidence type="ECO:0000256" key="1">
    <source>
        <dbReference type="ARBA" id="ARBA00004606"/>
    </source>
</evidence>
<dbReference type="GO" id="GO:0016020">
    <property type="term" value="C:membrane"/>
    <property type="evidence" value="ECO:0007669"/>
    <property type="project" value="UniProtKB-SubCell"/>
</dbReference>
<evidence type="ECO:0000256" key="2">
    <source>
        <dbReference type="ARBA" id="ARBA00006462"/>
    </source>
</evidence>
<proteinExistence type="inferred from homology"/>
<comment type="subcellular location">
    <subcellularLocation>
        <location evidence="1">Membrane</location>
        <topology evidence="1">Single-pass type II membrane protein</topology>
    </subcellularLocation>
</comment>
<dbReference type="InterPro" id="IPR026050">
    <property type="entry name" value="C1GALT1/C1GALT1_chp1"/>
</dbReference>
<dbReference type="SUPFAM" id="SSF57414">
    <property type="entry name" value="Hairpin loop containing domain-like"/>
    <property type="match status" value="1"/>
</dbReference>
<organism evidence="8 9">
    <name type="scientific">Aspergillus steynii IBT 23096</name>
    <dbReference type="NCBI Taxonomy" id="1392250"/>
    <lineage>
        <taxon>Eukaryota</taxon>
        <taxon>Fungi</taxon>
        <taxon>Dikarya</taxon>
        <taxon>Ascomycota</taxon>
        <taxon>Pezizomycotina</taxon>
        <taxon>Eurotiomycetes</taxon>
        <taxon>Eurotiomycetidae</taxon>
        <taxon>Eurotiales</taxon>
        <taxon>Aspergillaceae</taxon>
        <taxon>Aspergillus</taxon>
        <taxon>Aspergillus subgen. Circumdati</taxon>
    </lineage>
</organism>
<dbReference type="AlphaFoldDB" id="A0A2I2GSR7"/>
<comment type="caution">
    <text evidence="8">The sequence shown here is derived from an EMBL/GenBank/DDBJ whole genome shotgun (WGS) entry which is preliminary data.</text>
</comment>
<keyword evidence="4" id="KW-0735">Signal-anchor</keyword>
<dbReference type="STRING" id="1392250.A0A2I2GSR7"/>
<dbReference type="Gene3D" id="3.90.550.50">
    <property type="match status" value="1"/>
</dbReference>
<dbReference type="Gene3D" id="3.50.4.10">
    <property type="entry name" value="Hepatocyte Growth Factor"/>
    <property type="match status" value="1"/>
</dbReference>
<dbReference type="Proteomes" id="UP000234275">
    <property type="component" value="Unassembled WGS sequence"/>
</dbReference>
<reference evidence="8 9" key="1">
    <citation type="submission" date="2016-12" db="EMBL/GenBank/DDBJ databases">
        <title>The genomes of Aspergillus section Nigri reveals drivers in fungal speciation.</title>
        <authorList>
            <consortium name="DOE Joint Genome Institute"/>
            <person name="Vesth T.C."/>
            <person name="Nybo J."/>
            <person name="Theobald S."/>
            <person name="Brandl J."/>
            <person name="Frisvad J.C."/>
            <person name="Nielsen K.F."/>
            <person name="Lyhne E.K."/>
            <person name="Kogle M.E."/>
            <person name="Kuo A."/>
            <person name="Riley R."/>
            <person name="Clum A."/>
            <person name="Nolan M."/>
            <person name="Lipzen A."/>
            <person name="Salamov A."/>
            <person name="Henrissat B."/>
            <person name="Wiebenga A."/>
            <person name="De Vries R.P."/>
            <person name="Grigoriev I.V."/>
            <person name="Mortensen U.H."/>
            <person name="Andersen M.R."/>
            <person name="Baker S.E."/>
        </authorList>
    </citation>
    <scope>NUCLEOTIDE SEQUENCE [LARGE SCALE GENOMIC DNA]</scope>
    <source>
        <strain evidence="8 9">IBT 23096</strain>
    </source>
</reference>
<feature type="domain" description="Apple" evidence="7">
    <location>
        <begin position="176"/>
        <end position="220"/>
    </location>
</feature>
<name>A0A2I2GSR7_9EURO</name>
<sequence>MADDDTYLVQPSVRRLLGHLDPTVPYYIGNAVGDYKGRFAHGGSSLILSHATMRTLFADPAAVWAAHMEALEEKWGDKLVATVLIKIGIYLDERYTIFFNGGQPPATKISAERFCAPIASFHGLASSSEMLRVGRTFQHLADPVLWIDLWDLYHAPPLDSPVLDSGHDNWDYVGRLDEHTMSISDVSSVGTCRHICQGRSSFCLAWTWDSREQVCHLSPWMVVGESAAGKTSGINVARAKGLAGQCR</sequence>
<evidence type="ECO:0000259" key="7">
    <source>
        <dbReference type="Pfam" id="PF00024"/>
    </source>
</evidence>
<evidence type="ECO:0000256" key="6">
    <source>
        <dbReference type="ARBA" id="ARBA00023136"/>
    </source>
</evidence>
<accession>A0A2I2GSR7</accession>
<protein>
    <recommendedName>
        <fullName evidence="7">Apple domain-containing protein</fullName>
    </recommendedName>
</protein>
<dbReference type="PANTHER" id="PTHR23033">
    <property type="entry name" value="BETA1,3-GALACTOSYLTRANSFERASE"/>
    <property type="match status" value="1"/>
</dbReference>
<keyword evidence="5" id="KW-1133">Transmembrane helix</keyword>
<keyword evidence="6" id="KW-0472">Membrane</keyword>
<dbReference type="VEuPathDB" id="FungiDB:P170DRAFT_433397"/>
<evidence type="ECO:0000313" key="8">
    <source>
        <dbReference type="EMBL" id="PLB55922.1"/>
    </source>
</evidence>
<comment type="similarity">
    <text evidence="2">Belongs to the glycosyltransferase 31 family. Beta3-Gal-T subfamily.</text>
</comment>
<gene>
    <name evidence="8" type="ORF">P170DRAFT_433397</name>
</gene>
<dbReference type="PANTHER" id="PTHR23033:SF40">
    <property type="entry name" value="APPLE DOMAIN-CONTAINING PROTEIN"/>
    <property type="match status" value="1"/>
</dbReference>
<evidence type="ECO:0000256" key="5">
    <source>
        <dbReference type="ARBA" id="ARBA00022989"/>
    </source>
</evidence>